<sequence length="309" mass="33878">MVLLLTACGQAPAEHEREERLTVVATVFPAYDFARAAGGELAEVRLLLPPGAESHSYEPTPADILAVQECDLFLYLGGESDAWVETILESVDMQGEALRMVDCVDLLEEETVEGMEDHEGHDHDHAEGPGLGEVVGYDEHVWTSPKNAAAITRAVGDRLAELDPANAGTYAANTEGYATRIEALDREFADFFAGVEDRTMVFGDRFPLRYFAEEFDIDYYAAFPGCSTQTEPSAATIAFLTDKVREEGIPTVWYIEFSNHLVADSIAEAAGVKTALFHTCHNVSTDELEAGATYVSLMEQNLETLRENL</sequence>
<dbReference type="Gene3D" id="3.40.50.1980">
    <property type="entry name" value="Nitrogenase molybdenum iron protein domain"/>
    <property type="match status" value="2"/>
</dbReference>
<dbReference type="SUPFAM" id="SSF53807">
    <property type="entry name" value="Helical backbone' metal receptor"/>
    <property type="match status" value="1"/>
</dbReference>
<accession>A0A4D7AYK8</accession>
<protein>
    <submittedName>
        <fullName evidence="1">Metal ABC transporter substrate-binding protein</fullName>
    </submittedName>
</protein>
<dbReference type="InterPro" id="IPR006129">
    <property type="entry name" value="AdhesinB"/>
</dbReference>
<dbReference type="PANTHER" id="PTHR42953">
    <property type="entry name" value="HIGH-AFFINITY ZINC UPTAKE SYSTEM PROTEIN ZNUA-RELATED"/>
    <property type="match status" value="1"/>
</dbReference>
<proteinExistence type="predicted"/>
<keyword evidence="2" id="KW-1185">Reference proteome</keyword>
<dbReference type="Pfam" id="PF01297">
    <property type="entry name" value="ZnuA"/>
    <property type="match status" value="1"/>
</dbReference>
<gene>
    <name evidence="1" type="ORF">EIO64_15975</name>
</gene>
<dbReference type="KEGG" id="obj:EIO64_15975"/>
<name>A0A4D7AYK8_9FIRM</name>
<dbReference type="EMBL" id="CP034413">
    <property type="protein sequence ID" value="QCI61090.1"/>
    <property type="molecule type" value="Genomic_DNA"/>
</dbReference>
<organism evidence="1 2">
    <name type="scientific">Dysosmobacter welbionis</name>
    <dbReference type="NCBI Taxonomy" id="2093857"/>
    <lineage>
        <taxon>Bacteria</taxon>
        <taxon>Bacillati</taxon>
        <taxon>Bacillota</taxon>
        <taxon>Clostridia</taxon>
        <taxon>Eubacteriales</taxon>
        <taxon>Oscillospiraceae</taxon>
        <taxon>Dysosmobacter</taxon>
    </lineage>
</organism>
<reference evidence="2" key="1">
    <citation type="submission" date="2018-12" db="EMBL/GenBank/DDBJ databases">
        <title>Dusodibacter welbiota gen. nov., sp. nov., isolated from human faeces and emended description of the Oscillibacter genus.</title>
        <authorList>
            <person name="Le Roy T."/>
            <person name="Van der Smissen P."/>
            <person name="Delzenne N."/>
            <person name="Muccioli G."/>
            <person name="Collet J.F."/>
            <person name="Cani P.D."/>
        </authorList>
    </citation>
    <scope>NUCLEOTIDE SEQUENCE [LARGE SCALE GENOMIC DNA]</scope>
    <source>
        <strain evidence="2">J115</strain>
    </source>
</reference>
<evidence type="ECO:0000313" key="2">
    <source>
        <dbReference type="Proteomes" id="UP000298642"/>
    </source>
</evidence>
<dbReference type="GO" id="GO:0030001">
    <property type="term" value="P:metal ion transport"/>
    <property type="evidence" value="ECO:0007669"/>
    <property type="project" value="InterPro"/>
</dbReference>
<dbReference type="GO" id="GO:0046872">
    <property type="term" value="F:metal ion binding"/>
    <property type="evidence" value="ECO:0007669"/>
    <property type="project" value="InterPro"/>
</dbReference>
<dbReference type="Proteomes" id="UP000298642">
    <property type="component" value="Chromosome"/>
</dbReference>
<evidence type="ECO:0000313" key="1">
    <source>
        <dbReference type="EMBL" id="QCI61090.1"/>
    </source>
</evidence>
<dbReference type="InterPro" id="IPR006127">
    <property type="entry name" value="ZnuA-like"/>
</dbReference>
<dbReference type="GO" id="GO:0007155">
    <property type="term" value="P:cell adhesion"/>
    <property type="evidence" value="ECO:0007669"/>
    <property type="project" value="InterPro"/>
</dbReference>
<dbReference type="AlphaFoldDB" id="A0A4D7AYK8"/>
<dbReference type="PRINTS" id="PR00691">
    <property type="entry name" value="ADHESINB"/>
</dbReference>
<dbReference type="InterPro" id="IPR050492">
    <property type="entry name" value="Bact_metal-bind_prot9"/>
</dbReference>